<organism evidence="2 3">
    <name type="scientific">Eragrostis curvula</name>
    <name type="common">weeping love grass</name>
    <dbReference type="NCBI Taxonomy" id="38414"/>
    <lineage>
        <taxon>Eukaryota</taxon>
        <taxon>Viridiplantae</taxon>
        <taxon>Streptophyta</taxon>
        <taxon>Embryophyta</taxon>
        <taxon>Tracheophyta</taxon>
        <taxon>Spermatophyta</taxon>
        <taxon>Magnoliopsida</taxon>
        <taxon>Liliopsida</taxon>
        <taxon>Poales</taxon>
        <taxon>Poaceae</taxon>
        <taxon>PACMAD clade</taxon>
        <taxon>Chloridoideae</taxon>
        <taxon>Eragrostideae</taxon>
        <taxon>Eragrostidinae</taxon>
        <taxon>Eragrostis</taxon>
    </lineage>
</organism>
<feature type="transmembrane region" description="Helical" evidence="1">
    <location>
        <begin position="159"/>
        <end position="179"/>
    </location>
</feature>
<evidence type="ECO:0000313" key="2">
    <source>
        <dbReference type="EMBL" id="TVU27110.1"/>
    </source>
</evidence>
<proteinExistence type="predicted"/>
<sequence length="269" mass="30595">MVTCPSRIQLFPHLISAIPLRCAHIYCLQPSPECTLPRQGFGLKTFLFKPNSNASILPVVIVRTEEHIISVMLYLYYKQSKYTFLCASSSKVFDARFSPSRRAINWHLILWQFYLRSLVKLGNAPSDARVVLTLLKVIKFTVRGDHVVSVTPGDKENHMILLFAATLSLFLICLHAAEIDSRLLDLLKRGFLIYMLATLLTRPCKITKFVVLLSHALVVGIESLHVVEEFKRSGWERMSNAWGIVGFVGWQSLFWMVACFASFILLSDM</sequence>
<dbReference type="AlphaFoldDB" id="A0A5J9UVQ1"/>
<evidence type="ECO:0000313" key="3">
    <source>
        <dbReference type="Proteomes" id="UP000324897"/>
    </source>
</evidence>
<name>A0A5J9UVQ1_9POAL</name>
<feature type="transmembrane region" description="Helical" evidence="1">
    <location>
        <begin position="241"/>
        <end position="266"/>
    </location>
</feature>
<keyword evidence="3" id="KW-1185">Reference proteome</keyword>
<dbReference type="Proteomes" id="UP000324897">
    <property type="component" value="Chromosome 2"/>
</dbReference>
<keyword evidence="1" id="KW-0472">Membrane</keyword>
<keyword evidence="1" id="KW-0812">Transmembrane</keyword>
<feature type="transmembrane region" description="Helical" evidence="1">
    <location>
        <begin position="191"/>
        <end position="221"/>
    </location>
</feature>
<evidence type="ECO:0000256" key="1">
    <source>
        <dbReference type="SAM" id="Phobius"/>
    </source>
</evidence>
<accession>A0A5J9UVQ1</accession>
<gene>
    <name evidence="2" type="ORF">EJB05_29690</name>
</gene>
<reference evidence="2 3" key="1">
    <citation type="journal article" date="2019" name="Sci. Rep.">
        <title>A high-quality genome of Eragrostis curvula grass provides insights into Poaceae evolution and supports new strategies to enhance forage quality.</title>
        <authorList>
            <person name="Carballo J."/>
            <person name="Santos B.A.C.M."/>
            <person name="Zappacosta D."/>
            <person name="Garbus I."/>
            <person name="Selva J.P."/>
            <person name="Gallo C.A."/>
            <person name="Diaz A."/>
            <person name="Albertini E."/>
            <person name="Caccamo M."/>
            <person name="Echenique V."/>
        </authorList>
    </citation>
    <scope>NUCLEOTIDE SEQUENCE [LARGE SCALE GENOMIC DNA]</scope>
    <source>
        <strain evidence="3">cv. Victoria</strain>
        <tissue evidence="2">Leaf</tissue>
    </source>
</reference>
<comment type="caution">
    <text evidence="2">The sequence shown here is derived from an EMBL/GenBank/DDBJ whole genome shotgun (WGS) entry which is preliminary data.</text>
</comment>
<keyword evidence="1" id="KW-1133">Transmembrane helix</keyword>
<dbReference type="Gramene" id="TVU27110">
    <property type="protein sequence ID" value="TVU27110"/>
    <property type="gene ID" value="EJB05_29690"/>
</dbReference>
<protein>
    <submittedName>
        <fullName evidence="2">Uncharacterized protein</fullName>
    </submittedName>
</protein>
<dbReference type="EMBL" id="RWGY01000013">
    <property type="protein sequence ID" value="TVU27110.1"/>
    <property type="molecule type" value="Genomic_DNA"/>
</dbReference>